<sequence>MKCSKTVDHLGDREIRIELDGFSKFSGGFIHALQEQVYLPAVMIDVRVVGIQLGSLGKVFQAAFCIFQLGVQRGSLDQCIYLHLSRSITVNHAPKIGLSLLMSTQQEVEGSSEKAEKYVLMKCLDGMTGLRFARASRACCRPRAFRIRSALTRELCTWNLSRIHAEVTSSNARTRSPLFSAARDLRRNALTYFSLSLSANVQSSLT</sequence>
<evidence type="ECO:0000313" key="1">
    <source>
        <dbReference type="EMBL" id="KAI8422289.1"/>
    </source>
</evidence>
<comment type="caution">
    <text evidence="1">The sequence shown here is derived from an EMBL/GenBank/DDBJ whole genome shotgun (WGS) entry which is preliminary data.</text>
</comment>
<dbReference type="EMBL" id="CM046110">
    <property type="protein sequence ID" value="KAI8422289.1"/>
    <property type="molecule type" value="Genomic_DNA"/>
</dbReference>
<organism evidence="1 2">
    <name type="scientific">Choristoneura fumiferana</name>
    <name type="common">Spruce budworm moth</name>
    <name type="synonym">Archips fumiferana</name>
    <dbReference type="NCBI Taxonomy" id="7141"/>
    <lineage>
        <taxon>Eukaryota</taxon>
        <taxon>Metazoa</taxon>
        <taxon>Ecdysozoa</taxon>
        <taxon>Arthropoda</taxon>
        <taxon>Hexapoda</taxon>
        <taxon>Insecta</taxon>
        <taxon>Pterygota</taxon>
        <taxon>Neoptera</taxon>
        <taxon>Endopterygota</taxon>
        <taxon>Lepidoptera</taxon>
        <taxon>Glossata</taxon>
        <taxon>Ditrysia</taxon>
        <taxon>Tortricoidea</taxon>
        <taxon>Tortricidae</taxon>
        <taxon>Tortricinae</taxon>
        <taxon>Choristoneura</taxon>
    </lineage>
</organism>
<protein>
    <submittedName>
        <fullName evidence="1">Uncharacterized protein</fullName>
    </submittedName>
</protein>
<keyword evidence="2" id="KW-1185">Reference proteome</keyword>
<gene>
    <name evidence="1" type="ORF">MSG28_006169</name>
</gene>
<reference evidence="1 2" key="1">
    <citation type="journal article" date="2022" name="Genome Biol. Evol.">
        <title>The Spruce Budworm Genome: Reconstructing the Evolutionary History of Antifreeze Proteins.</title>
        <authorList>
            <person name="Beliveau C."/>
            <person name="Gagne P."/>
            <person name="Picq S."/>
            <person name="Vernygora O."/>
            <person name="Keeling C.I."/>
            <person name="Pinkney K."/>
            <person name="Doucet D."/>
            <person name="Wen F."/>
            <person name="Johnston J.S."/>
            <person name="Maaroufi H."/>
            <person name="Boyle B."/>
            <person name="Laroche J."/>
            <person name="Dewar K."/>
            <person name="Juretic N."/>
            <person name="Blackburn G."/>
            <person name="Nisole A."/>
            <person name="Brunet B."/>
            <person name="Brandao M."/>
            <person name="Lumley L."/>
            <person name="Duan J."/>
            <person name="Quan G."/>
            <person name="Lucarotti C.J."/>
            <person name="Roe A.D."/>
            <person name="Sperling F.A.H."/>
            <person name="Levesque R.C."/>
            <person name="Cusson M."/>
        </authorList>
    </citation>
    <scope>NUCLEOTIDE SEQUENCE [LARGE SCALE GENOMIC DNA]</scope>
    <source>
        <strain evidence="1">Glfc:IPQL:Cfum</strain>
    </source>
</reference>
<accession>A0ACC0JDX5</accession>
<proteinExistence type="predicted"/>
<name>A0ACC0JDX5_CHOFU</name>
<dbReference type="Proteomes" id="UP001064048">
    <property type="component" value="Chromosome 10"/>
</dbReference>
<evidence type="ECO:0000313" key="2">
    <source>
        <dbReference type="Proteomes" id="UP001064048"/>
    </source>
</evidence>